<gene>
    <name evidence="15" type="primary">bla</name>
    <name evidence="15" type="ORF">GO816_00480</name>
</gene>
<name>A0A6I4I384_9SPHI</name>
<evidence type="ECO:0000313" key="15">
    <source>
        <dbReference type="EMBL" id="MVN89595.1"/>
    </source>
</evidence>
<dbReference type="Proteomes" id="UP000434850">
    <property type="component" value="Unassembled WGS sequence"/>
</dbReference>
<dbReference type="AlphaFoldDB" id="A0A6I4I384"/>
<dbReference type="PANTHER" id="PTHR42951">
    <property type="entry name" value="METALLO-BETA-LACTAMASE DOMAIN-CONTAINING"/>
    <property type="match status" value="1"/>
</dbReference>
<dbReference type="Gene3D" id="3.60.15.10">
    <property type="entry name" value="Ribonuclease Z/Hydroxyacylglutathione hydrolase-like"/>
    <property type="match status" value="1"/>
</dbReference>
<proteinExistence type="inferred from homology"/>
<dbReference type="NCBIfam" id="NF033088">
    <property type="entry name" value="bla_subclass_B1"/>
    <property type="match status" value="1"/>
</dbReference>
<dbReference type="RefSeq" id="WP_157539395.1">
    <property type="nucleotide sequence ID" value="NZ_WQLA01000001.1"/>
</dbReference>
<evidence type="ECO:0000256" key="5">
    <source>
        <dbReference type="ARBA" id="ARBA00011245"/>
    </source>
</evidence>
<keyword evidence="11" id="KW-0862">Zinc</keyword>
<feature type="domain" description="Metallo-beta-lactamase" evidence="14">
    <location>
        <begin position="57"/>
        <end position="227"/>
    </location>
</feature>
<dbReference type="EC" id="3.5.2.6" evidence="6"/>
<keyword evidence="16" id="KW-1185">Reference proteome</keyword>
<evidence type="ECO:0000256" key="13">
    <source>
        <dbReference type="SAM" id="SignalP"/>
    </source>
</evidence>
<keyword evidence="12" id="KW-0046">Antibiotic resistance</keyword>
<keyword evidence="7" id="KW-0479">Metal-binding</keyword>
<evidence type="ECO:0000313" key="16">
    <source>
        <dbReference type="Proteomes" id="UP000434850"/>
    </source>
</evidence>
<feature type="signal peptide" evidence="13">
    <location>
        <begin position="1"/>
        <end position="24"/>
    </location>
</feature>
<evidence type="ECO:0000256" key="8">
    <source>
        <dbReference type="ARBA" id="ARBA00022729"/>
    </source>
</evidence>
<protein>
    <recommendedName>
        <fullName evidence="6">beta-lactamase</fullName>
        <ecNumber evidence="6">3.5.2.6</ecNumber>
    </recommendedName>
</protein>
<evidence type="ECO:0000256" key="7">
    <source>
        <dbReference type="ARBA" id="ARBA00022723"/>
    </source>
</evidence>
<evidence type="ECO:0000256" key="6">
    <source>
        <dbReference type="ARBA" id="ARBA00012865"/>
    </source>
</evidence>
<dbReference type="InterPro" id="IPR036866">
    <property type="entry name" value="RibonucZ/Hydroxyglut_hydro"/>
</dbReference>
<evidence type="ECO:0000256" key="10">
    <source>
        <dbReference type="ARBA" id="ARBA00022801"/>
    </source>
</evidence>
<sequence length="250" mass="27644">MDFTKIYKVILLFVLLLKSALTFADGNPPVISTSHLYENFYVYTSYGKPNEGEDLFPANGLYVVTNNGIILIDTPWDEAQTIQLADTLEKKHHQKIALCVVTHHHSDRTAGLDWLKKHGAKTYSSLLTQSLTSGSDEKQAAYTFKGDTTITLGNVKLETFYPGAGHSLDNLVVWFPDSKVLFGGCLVRSFDSKSVPDTPGSNIEQWAQAARKLFTKYGDAAFVIPGHEGWEGGTAMLSHTMIILSKNRGR</sequence>
<comment type="subcellular location">
    <subcellularLocation>
        <location evidence="3">Periplasm</location>
    </subcellularLocation>
</comment>
<dbReference type="NCBIfam" id="NF012229">
    <property type="entry name" value="bla_class_B_core"/>
    <property type="match status" value="1"/>
</dbReference>
<keyword evidence="9" id="KW-0574">Periplasm</keyword>
<comment type="subunit">
    <text evidence="5">Monomer.</text>
</comment>
<dbReference type="GO" id="GO:0017001">
    <property type="term" value="P:antibiotic catabolic process"/>
    <property type="evidence" value="ECO:0007669"/>
    <property type="project" value="UniProtKB-ARBA"/>
</dbReference>
<dbReference type="SUPFAM" id="SSF56281">
    <property type="entry name" value="Metallo-hydrolase/oxidoreductase"/>
    <property type="match status" value="1"/>
</dbReference>
<keyword evidence="8 13" id="KW-0732">Signal</keyword>
<dbReference type="InterPro" id="IPR058199">
    <property type="entry name" value="BlaB//VIM/IMP-1"/>
</dbReference>
<comment type="catalytic activity">
    <reaction evidence="1">
        <text>a beta-lactam + H2O = a substituted beta-amino acid</text>
        <dbReference type="Rhea" id="RHEA:20401"/>
        <dbReference type="ChEBI" id="CHEBI:15377"/>
        <dbReference type="ChEBI" id="CHEBI:35627"/>
        <dbReference type="ChEBI" id="CHEBI:140347"/>
        <dbReference type="EC" id="3.5.2.6"/>
    </reaction>
</comment>
<dbReference type="OrthoDB" id="9769598at2"/>
<evidence type="ECO:0000256" key="12">
    <source>
        <dbReference type="ARBA" id="ARBA00023251"/>
    </source>
</evidence>
<accession>A0A6I4I384</accession>
<reference evidence="15 16" key="1">
    <citation type="submission" date="2019-12" db="EMBL/GenBank/DDBJ databases">
        <title>Mucilaginibacter sp. HME9299 genome sequencing and assembly.</title>
        <authorList>
            <person name="Kang H."/>
            <person name="Kim H."/>
            <person name="Joh K."/>
        </authorList>
    </citation>
    <scope>NUCLEOTIDE SEQUENCE [LARGE SCALE GENOMIC DNA]</scope>
    <source>
        <strain evidence="15 16">HME9299</strain>
    </source>
</reference>
<dbReference type="EMBL" id="WQLA01000001">
    <property type="protein sequence ID" value="MVN89595.1"/>
    <property type="molecule type" value="Genomic_DNA"/>
</dbReference>
<evidence type="ECO:0000256" key="2">
    <source>
        <dbReference type="ARBA" id="ARBA00001947"/>
    </source>
</evidence>
<evidence type="ECO:0000256" key="11">
    <source>
        <dbReference type="ARBA" id="ARBA00022833"/>
    </source>
</evidence>
<keyword evidence="10" id="KW-0378">Hydrolase</keyword>
<dbReference type="SMART" id="SM00849">
    <property type="entry name" value="Lactamase_B"/>
    <property type="match status" value="1"/>
</dbReference>
<feature type="chain" id="PRO_5026208955" description="beta-lactamase" evidence="13">
    <location>
        <begin position="25"/>
        <end position="250"/>
    </location>
</feature>
<dbReference type="InterPro" id="IPR001279">
    <property type="entry name" value="Metallo-B-lactamas"/>
</dbReference>
<evidence type="ECO:0000256" key="3">
    <source>
        <dbReference type="ARBA" id="ARBA00004418"/>
    </source>
</evidence>
<evidence type="ECO:0000256" key="1">
    <source>
        <dbReference type="ARBA" id="ARBA00001526"/>
    </source>
</evidence>
<dbReference type="PANTHER" id="PTHR42951:SF4">
    <property type="entry name" value="ACYL-COENZYME A THIOESTERASE MBLAC2"/>
    <property type="match status" value="1"/>
</dbReference>
<dbReference type="InterPro" id="IPR050855">
    <property type="entry name" value="NDM-1-like"/>
</dbReference>
<comment type="similarity">
    <text evidence="4">Belongs to the metallo-beta-lactamase superfamily. Class-B beta-lactamase family.</text>
</comment>
<evidence type="ECO:0000256" key="4">
    <source>
        <dbReference type="ARBA" id="ARBA00005250"/>
    </source>
</evidence>
<comment type="cofactor">
    <cofactor evidence="2">
        <name>Zn(2+)</name>
        <dbReference type="ChEBI" id="CHEBI:29105"/>
    </cofactor>
</comment>
<evidence type="ECO:0000259" key="14">
    <source>
        <dbReference type="SMART" id="SM00849"/>
    </source>
</evidence>
<organism evidence="15 16">
    <name type="scientific">Mucilaginibacter aquatilis</name>
    <dbReference type="NCBI Taxonomy" id="1517760"/>
    <lineage>
        <taxon>Bacteria</taxon>
        <taxon>Pseudomonadati</taxon>
        <taxon>Bacteroidota</taxon>
        <taxon>Sphingobacteriia</taxon>
        <taxon>Sphingobacteriales</taxon>
        <taxon>Sphingobacteriaceae</taxon>
        <taxon>Mucilaginibacter</taxon>
    </lineage>
</organism>
<dbReference type="Pfam" id="PF00753">
    <property type="entry name" value="Lactamase_B"/>
    <property type="match status" value="1"/>
</dbReference>
<comment type="caution">
    <text evidence="15">The sequence shown here is derived from an EMBL/GenBank/DDBJ whole genome shotgun (WGS) entry which is preliminary data.</text>
</comment>
<evidence type="ECO:0000256" key="9">
    <source>
        <dbReference type="ARBA" id="ARBA00022764"/>
    </source>
</evidence>